<dbReference type="Proteomes" id="UP001174934">
    <property type="component" value="Unassembled WGS sequence"/>
</dbReference>
<gene>
    <name evidence="2" type="ORF">B0T17DRAFT_511170</name>
</gene>
<protein>
    <submittedName>
        <fullName evidence="2">Uncharacterized protein</fullName>
    </submittedName>
</protein>
<keyword evidence="3" id="KW-1185">Reference proteome</keyword>
<evidence type="ECO:0000256" key="1">
    <source>
        <dbReference type="SAM" id="MobiDB-lite"/>
    </source>
</evidence>
<evidence type="ECO:0000313" key="2">
    <source>
        <dbReference type="EMBL" id="KAK0612794.1"/>
    </source>
</evidence>
<dbReference type="AlphaFoldDB" id="A0AA39U7J8"/>
<reference evidence="2" key="1">
    <citation type="submission" date="2023-06" db="EMBL/GenBank/DDBJ databases">
        <title>Genome-scale phylogeny and comparative genomics of the fungal order Sordariales.</title>
        <authorList>
            <consortium name="Lawrence Berkeley National Laboratory"/>
            <person name="Hensen N."/>
            <person name="Bonometti L."/>
            <person name="Westerberg I."/>
            <person name="Brannstrom I.O."/>
            <person name="Guillou S."/>
            <person name="Cros-Aarteil S."/>
            <person name="Calhoun S."/>
            <person name="Haridas S."/>
            <person name="Kuo A."/>
            <person name="Mondo S."/>
            <person name="Pangilinan J."/>
            <person name="Riley R."/>
            <person name="LaButti K."/>
            <person name="Andreopoulos B."/>
            <person name="Lipzen A."/>
            <person name="Chen C."/>
            <person name="Yanf M."/>
            <person name="Daum C."/>
            <person name="Ng V."/>
            <person name="Clum A."/>
            <person name="Steindorff A."/>
            <person name="Ohm R."/>
            <person name="Martin F."/>
            <person name="Silar P."/>
            <person name="Natvig D."/>
            <person name="Lalanne C."/>
            <person name="Gautier V."/>
            <person name="Ament-velasquez S.L."/>
            <person name="Kruys A."/>
            <person name="Hutchinson M.I."/>
            <person name="Powell A.J."/>
            <person name="Barry K."/>
            <person name="Miller A.N."/>
            <person name="Grigoriev I.V."/>
            <person name="Debuchy R."/>
            <person name="Gladieux P."/>
            <person name="Thoren M.H."/>
            <person name="Johannesson H."/>
        </authorList>
    </citation>
    <scope>NUCLEOTIDE SEQUENCE</scope>
    <source>
        <strain evidence="2">SMH3391-2</strain>
    </source>
</reference>
<accession>A0AA39U7J8</accession>
<proteinExistence type="predicted"/>
<feature type="compositionally biased region" description="Polar residues" evidence="1">
    <location>
        <begin position="14"/>
        <end position="27"/>
    </location>
</feature>
<feature type="compositionally biased region" description="Low complexity" evidence="1">
    <location>
        <begin position="89"/>
        <end position="111"/>
    </location>
</feature>
<sequence>MASVNPSFHFPHSEIQSQPCNSDTTAAQEDGETWPTSTSIILSTSPVGLDDLLSAATTTSCATALTTETVVVTISRNGKASGDGGGKSGDSFSGGSAQTSLLSPSSPTTTSVGLHGMTFDNMSTTSTPGKTASEQAITGISGYGGAFLAVVGSIGKRRLLDFVDGDGLTRRVLWQ</sequence>
<comment type="caution">
    <text evidence="2">The sequence shown here is derived from an EMBL/GenBank/DDBJ whole genome shotgun (WGS) entry which is preliminary data.</text>
</comment>
<feature type="region of interest" description="Disordered" evidence="1">
    <location>
        <begin position="76"/>
        <end position="113"/>
    </location>
</feature>
<name>A0AA39U7J8_9PEZI</name>
<evidence type="ECO:0000313" key="3">
    <source>
        <dbReference type="Proteomes" id="UP001174934"/>
    </source>
</evidence>
<organism evidence="2 3">
    <name type="scientific">Bombardia bombarda</name>
    <dbReference type="NCBI Taxonomy" id="252184"/>
    <lineage>
        <taxon>Eukaryota</taxon>
        <taxon>Fungi</taxon>
        <taxon>Dikarya</taxon>
        <taxon>Ascomycota</taxon>
        <taxon>Pezizomycotina</taxon>
        <taxon>Sordariomycetes</taxon>
        <taxon>Sordariomycetidae</taxon>
        <taxon>Sordariales</taxon>
        <taxon>Lasiosphaeriaceae</taxon>
        <taxon>Bombardia</taxon>
    </lineage>
</organism>
<dbReference type="EMBL" id="JAULSR010000008">
    <property type="protein sequence ID" value="KAK0612794.1"/>
    <property type="molecule type" value="Genomic_DNA"/>
</dbReference>
<feature type="region of interest" description="Disordered" evidence="1">
    <location>
        <begin position="1"/>
        <end position="35"/>
    </location>
</feature>